<dbReference type="Gene3D" id="3.40.50.410">
    <property type="entry name" value="von Willebrand factor, type A domain"/>
    <property type="match status" value="1"/>
</dbReference>
<proteinExistence type="predicted"/>
<gene>
    <name evidence="5" type="ORF">FDP16_11665</name>
</gene>
<dbReference type="CDD" id="cd00198">
    <property type="entry name" value="vWFA"/>
    <property type="match status" value="1"/>
</dbReference>
<evidence type="ECO:0000259" key="4">
    <source>
        <dbReference type="PROSITE" id="PS50234"/>
    </source>
</evidence>
<dbReference type="PROSITE" id="PS50234">
    <property type="entry name" value="VWFA"/>
    <property type="match status" value="1"/>
</dbReference>
<comment type="subcellular location">
    <subcellularLocation>
        <location evidence="1">Cell surface</location>
    </subcellularLocation>
</comment>
<organism evidence="5 6">
    <name type="scientific">Streptococcus sanguinis</name>
    <dbReference type="NCBI Taxonomy" id="1305"/>
    <lineage>
        <taxon>Bacteria</taxon>
        <taxon>Bacillati</taxon>
        <taxon>Bacillota</taxon>
        <taxon>Bacilli</taxon>
        <taxon>Lactobacillales</taxon>
        <taxon>Streptococcaceae</taxon>
        <taxon>Streptococcus</taxon>
    </lineage>
</organism>
<dbReference type="GO" id="GO:0009986">
    <property type="term" value="C:cell surface"/>
    <property type="evidence" value="ECO:0007669"/>
    <property type="project" value="UniProtKB-SubCell"/>
</dbReference>
<dbReference type="SMART" id="SM00327">
    <property type="entry name" value="VWA"/>
    <property type="match status" value="1"/>
</dbReference>
<dbReference type="GO" id="GO:0030420">
    <property type="term" value="P:establishment of competence for transformation"/>
    <property type="evidence" value="ECO:0007669"/>
    <property type="project" value="UniProtKB-KW"/>
</dbReference>
<feature type="transmembrane region" description="Helical" evidence="3">
    <location>
        <begin position="12"/>
        <end position="31"/>
    </location>
</feature>
<evidence type="ECO:0000256" key="1">
    <source>
        <dbReference type="ARBA" id="ARBA00004241"/>
    </source>
</evidence>
<dbReference type="InterPro" id="IPR002035">
    <property type="entry name" value="VWF_A"/>
</dbReference>
<evidence type="ECO:0000313" key="6">
    <source>
        <dbReference type="Proteomes" id="UP000509535"/>
    </source>
</evidence>
<protein>
    <submittedName>
        <fullName evidence="5">VWA domain-containing protein</fullName>
    </submittedName>
</protein>
<feature type="domain" description="VWFA" evidence="4">
    <location>
        <begin position="198"/>
        <end position="343"/>
    </location>
</feature>
<dbReference type="RefSeq" id="WP_176799681.1">
    <property type="nucleotide sequence ID" value="NZ_CP040798.1"/>
</dbReference>
<dbReference type="EMBL" id="CP040798">
    <property type="protein sequence ID" value="QLB51047.1"/>
    <property type="molecule type" value="Genomic_DNA"/>
</dbReference>
<dbReference type="NCBIfam" id="TIGR02532">
    <property type="entry name" value="IV_pilin_GFxxxE"/>
    <property type="match status" value="1"/>
</dbReference>
<evidence type="ECO:0000256" key="3">
    <source>
        <dbReference type="SAM" id="Phobius"/>
    </source>
</evidence>
<dbReference type="AlphaFoldDB" id="A0A7H8V3F1"/>
<sequence length="478" mass="53181">MKQLRKGFTLTEMIIAIILTSMVGLLIGLIFNTMFSGRSLIEREASIQSEMRTSMQYVDRTIGKATSVFILDDSKYKGSKEGLTKEWNYIGLSADGKKILNYIWNKSKQDWDVTELGTNSIYDMRLDLEFETKGAYEDNRLINYTLTGQHKGSNNKFPLKTAISALNSKQVFSKVAKNKKGIALAYRNDPIEGQMNVAISFVFDKSGSMSWDLNGNDIPQGSNTASRMKILKEKATAMVKDLQPVGNVSVNLVAFSILGSYVQQDFSELDKGTEGIINSINDNNKFSPGGVTNPGDGLRYGMISLQKNPAQLKYVVLLTDGVPNAFTVNTNDTSSRNRNQQNYYGNYYYDYRYGRWTRDVLGSLVTFNNGPYDITTNLTTDQNRASYDSYSNEPLRKKSIEYAGKVSQTFGAGIKRVNVIGFSGVPSEIAYGEDLTRSIGSGGMEAKYVPAANEAALQQTFSDIKKQIQQDLWFVSGP</sequence>
<reference evidence="5 6" key="1">
    <citation type="submission" date="2019-06" db="EMBL/GenBank/DDBJ databases">
        <title>The organization of the Streptococcus sanguinis genomes.</title>
        <authorList>
            <person name="Wang H.Y."/>
            <person name="Chen Y.Y.M."/>
            <person name="Wu C.H."/>
        </authorList>
    </citation>
    <scope>NUCLEOTIDE SEQUENCE [LARGE SCALE GENOMIC DNA]</scope>
    <source>
        <strain evidence="5 6">CGMH058</strain>
    </source>
</reference>
<evidence type="ECO:0000313" key="5">
    <source>
        <dbReference type="EMBL" id="QLB51047.1"/>
    </source>
</evidence>
<dbReference type="SUPFAM" id="SSF53300">
    <property type="entry name" value="vWA-like"/>
    <property type="match status" value="1"/>
</dbReference>
<keyword evidence="3" id="KW-0472">Membrane</keyword>
<accession>A0A7H8V3F1</accession>
<name>A0A7H8V3F1_STRSA</name>
<dbReference type="Proteomes" id="UP000509535">
    <property type="component" value="Chromosome"/>
</dbReference>
<keyword evidence="3" id="KW-0812">Transmembrane</keyword>
<keyword evidence="3" id="KW-1133">Transmembrane helix</keyword>
<dbReference type="InterPro" id="IPR036465">
    <property type="entry name" value="vWFA_dom_sf"/>
</dbReference>
<dbReference type="InterPro" id="IPR012902">
    <property type="entry name" value="N_methyl_site"/>
</dbReference>
<dbReference type="Pfam" id="PF13519">
    <property type="entry name" value="VWA_2"/>
    <property type="match status" value="1"/>
</dbReference>
<keyword evidence="2" id="KW-0178">Competence</keyword>
<evidence type="ECO:0000256" key="2">
    <source>
        <dbReference type="ARBA" id="ARBA00023287"/>
    </source>
</evidence>